<dbReference type="SMART" id="SM01178">
    <property type="entry name" value="DUF4217"/>
    <property type="match status" value="1"/>
</dbReference>
<feature type="region of interest" description="Disordered" evidence="7">
    <location>
        <begin position="1"/>
        <end position="273"/>
    </location>
</feature>
<feature type="compositionally biased region" description="Polar residues" evidence="7">
    <location>
        <begin position="456"/>
        <end position="467"/>
    </location>
</feature>
<keyword evidence="3 6" id="KW-0347">Helicase</keyword>
<feature type="compositionally biased region" description="Basic and acidic residues" evidence="7">
    <location>
        <begin position="166"/>
        <end position="185"/>
    </location>
</feature>
<feature type="domain" description="Helicase C-terminal" evidence="9">
    <location>
        <begin position="865"/>
        <end position="1076"/>
    </location>
</feature>
<feature type="compositionally biased region" description="Basic and acidic residues" evidence="7">
    <location>
        <begin position="328"/>
        <end position="342"/>
    </location>
</feature>
<feature type="region of interest" description="Disordered" evidence="7">
    <location>
        <begin position="916"/>
        <end position="961"/>
    </location>
</feature>
<feature type="region of interest" description="Disordered" evidence="7">
    <location>
        <begin position="819"/>
        <end position="859"/>
    </location>
</feature>
<dbReference type="GO" id="GO:0003723">
    <property type="term" value="F:RNA binding"/>
    <property type="evidence" value="ECO:0007669"/>
    <property type="project" value="UniProtKB-UniRule"/>
</dbReference>
<feature type="compositionally biased region" description="Basic and acidic residues" evidence="7">
    <location>
        <begin position="361"/>
        <end position="371"/>
    </location>
</feature>
<comment type="catalytic activity">
    <reaction evidence="6">
        <text>ATP + H2O = ADP + phosphate + H(+)</text>
        <dbReference type="Rhea" id="RHEA:13065"/>
        <dbReference type="ChEBI" id="CHEBI:15377"/>
        <dbReference type="ChEBI" id="CHEBI:15378"/>
        <dbReference type="ChEBI" id="CHEBI:30616"/>
        <dbReference type="ChEBI" id="CHEBI:43474"/>
        <dbReference type="ChEBI" id="CHEBI:456216"/>
        <dbReference type="EC" id="3.6.4.13"/>
    </reaction>
</comment>
<feature type="compositionally biased region" description="Polar residues" evidence="7">
    <location>
        <begin position="243"/>
        <end position="252"/>
    </location>
</feature>
<dbReference type="CDD" id="cd18787">
    <property type="entry name" value="SF2_C_DEAD"/>
    <property type="match status" value="1"/>
</dbReference>
<feature type="compositionally biased region" description="Basic and acidic residues" evidence="7">
    <location>
        <begin position="258"/>
        <end position="267"/>
    </location>
</feature>
<dbReference type="OrthoDB" id="422663at2759"/>
<feature type="compositionally biased region" description="Low complexity" evidence="7">
    <location>
        <begin position="50"/>
        <end position="60"/>
    </location>
</feature>
<feature type="region of interest" description="Disordered" evidence="7">
    <location>
        <begin position="312"/>
        <end position="483"/>
    </location>
</feature>
<reference evidence="10 11" key="1">
    <citation type="journal article" date="2010" name="Nature">
        <title>The Ectocarpus genome and the independent evolution of multicellularity in brown algae.</title>
        <authorList>
            <person name="Cock J.M."/>
            <person name="Sterck L."/>
            <person name="Rouze P."/>
            <person name="Scornet D."/>
            <person name="Allen A.E."/>
            <person name="Amoutzias G."/>
            <person name="Anthouard V."/>
            <person name="Artiguenave F."/>
            <person name="Aury J.M."/>
            <person name="Badger J.H."/>
            <person name="Beszteri B."/>
            <person name="Billiau K."/>
            <person name="Bonnet E."/>
            <person name="Bothwell J.H."/>
            <person name="Bowler C."/>
            <person name="Boyen C."/>
            <person name="Brownlee C."/>
            <person name="Carrano C.J."/>
            <person name="Charrier B."/>
            <person name="Cho G.Y."/>
            <person name="Coelho S.M."/>
            <person name="Collen J."/>
            <person name="Corre E."/>
            <person name="Da Silva C."/>
            <person name="Delage L."/>
            <person name="Delaroque N."/>
            <person name="Dittami S.M."/>
            <person name="Doulbeau S."/>
            <person name="Elias M."/>
            <person name="Farnham G."/>
            <person name="Gachon C.M."/>
            <person name="Gschloessl B."/>
            <person name="Heesch S."/>
            <person name="Jabbari K."/>
            <person name="Jubin C."/>
            <person name="Kawai H."/>
            <person name="Kimura K."/>
            <person name="Kloareg B."/>
            <person name="Kupper F.C."/>
            <person name="Lang D."/>
            <person name="Le Bail A."/>
            <person name="Leblanc C."/>
            <person name="Lerouge P."/>
            <person name="Lohr M."/>
            <person name="Lopez P.J."/>
            <person name="Martens C."/>
            <person name="Maumus F."/>
            <person name="Michel G."/>
            <person name="Miranda-Saavedra D."/>
            <person name="Morales J."/>
            <person name="Moreau H."/>
            <person name="Motomura T."/>
            <person name="Nagasato C."/>
            <person name="Napoli C.A."/>
            <person name="Nelson D.R."/>
            <person name="Nyvall-Collen P."/>
            <person name="Peters A.F."/>
            <person name="Pommier C."/>
            <person name="Potin P."/>
            <person name="Poulain J."/>
            <person name="Quesneville H."/>
            <person name="Read B."/>
            <person name="Rensing S.A."/>
            <person name="Ritter A."/>
            <person name="Rousvoal S."/>
            <person name="Samanta M."/>
            <person name="Samson G."/>
            <person name="Schroeder D.C."/>
            <person name="Segurens B."/>
            <person name="Strittmatter M."/>
            <person name="Tonon T."/>
            <person name="Tregear J.W."/>
            <person name="Valentin K."/>
            <person name="von Dassow P."/>
            <person name="Yamagishi T."/>
            <person name="Van de Peer Y."/>
            <person name="Wincker P."/>
        </authorList>
    </citation>
    <scope>NUCLEOTIDE SEQUENCE [LARGE SCALE GENOMIC DNA]</scope>
    <source>
        <strain evidence="11">Ec32 / CCAP1310/4</strain>
    </source>
</reference>
<name>D8LES3_ECTSI</name>
<dbReference type="CDD" id="cd17949">
    <property type="entry name" value="DEADc_DDX31"/>
    <property type="match status" value="1"/>
</dbReference>
<dbReference type="InParanoid" id="D8LES3"/>
<dbReference type="AlphaFoldDB" id="D8LES3"/>
<evidence type="ECO:0000259" key="9">
    <source>
        <dbReference type="PROSITE" id="PS51194"/>
    </source>
</evidence>
<dbReference type="Pfam" id="PF00271">
    <property type="entry name" value="Helicase_C"/>
    <property type="match status" value="1"/>
</dbReference>
<feature type="compositionally biased region" description="Polar residues" evidence="7">
    <location>
        <begin position="40"/>
        <end position="49"/>
    </location>
</feature>
<keyword evidence="5 6" id="KW-0694">RNA-binding</keyword>
<evidence type="ECO:0000256" key="5">
    <source>
        <dbReference type="ARBA" id="ARBA00022884"/>
    </source>
</evidence>
<feature type="compositionally biased region" description="Gly residues" evidence="7">
    <location>
        <begin position="1172"/>
        <end position="1193"/>
    </location>
</feature>
<proteinExistence type="inferred from homology"/>
<dbReference type="GO" id="GO:0003724">
    <property type="term" value="F:RNA helicase activity"/>
    <property type="evidence" value="ECO:0007669"/>
    <property type="project" value="UniProtKB-EC"/>
</dbReference>
<gene>
    <name evidence="10" type="ORF">Esi_0014_0012</name>
</gene>
<evidence type="ECO:0000313" key="10">
    <source>
        <dbReference type="EMBL" id="CBN79743.1"/>
    </source>
</evidence>
<feature type="compositionally biased region" description="Basic residues" evidence="7">
    <location>
        <begin position="22"/>
        <end position="39"/>
    </location>
</feature>
<dbReference type="InterPro" id="IPR001650">
    <property type="entry name" value="Helicase_C-like"/>
</dbReference>
<dbReference type="SUPFAM" id="SSF52540">
    <property type="entry name" value="P-loop containing nucleoside triphosphate hydrolases"/>
    <property type="match status" value="1"/>
</dbReference>
<evidence type="ECO:0000313" key="11">
    <source>
        <dbReference type="Proteomes" id="UP000002630"/>
    </source>
</evidence>
<dbReference type="Proteomes" id="UP000002630">
    <property type="component" value="Linkage Group LG11"/>
</dbReference>
<feature type="compositionally biased region" description="Basic residues" evidence="7">
    <location>
        <begin position="399"/>
        <end position="409"/>
    </location>
</feature>
<feature type="compositionally biased region" description="Low complexity" evidence="7">
    <location>
        <begin position="124"/>
        <end position="134"/>
    </location>
</feature>
<evidence type="ECO:0000256" key="7">
    <source>
        <dbReference type="SAM" id="MobiDB-lite"/>
    </source>
</evidence>
<protein>
    <recommendedName>
        <fullName evidence="6">ATP-dependent RNA helicase</fullName>
        <ecNumber evidence="6">3.6.4.13</ecNumber>
    </recommendedName>
</protein>
<sequence length="1228" mass="127225">MADDGGLELNLVSEPLADLQPKKKKRASGKAWDKKKKRQPTTTTNSSKDSGSTAKQTQQQGKGGSEGKGQPRPQSSAVNSTNSSSSSRSSSAQKESSETAAVPAVASGSPGQHGRSGTERAKGAGKATAAATPGARRHSSNATSPNAGANKPGISPRGKKNTTEGGHNDREPLSNERRRVLEMAGRHTTPPTPAAAPPSADDKPSGGLSSSARATKRKRPAAGGGATTAGPVASGGVIDFTVGDNTTTPNSSQKRKKKDDPKGEARNRKAAATAAAVAKATAAMAKSGGKWWDDDDDDHVVVAAAKKSKPISTSYYAPGGGFGGWKPGAHDADGEEHGKEVEEDKDGGLPSDVHPNSVRTKAVDMDGEASKAMEILGALLGKNGGGGDDGGPREESRRIKNGGKSKKKARDTPKEGTLEGDGGGASGSVGKTDVAVQRQAMDVDSAGPADIEQPPSAGTSLEETGSNADDESPTAETKLAGSSGAEATVALASRKNRARIAAAAAAAAAAATADAAAGGTVPLPEHHARPRELSRRAAVRPLASARSAHVMAAGPGATFAALKLPPKMVSHLEEPKGNLGGGGMGLAGPTVCQLAAVPVLAAGNNTVIKSETGSGKTLAYLLPMLCDLASVEPRVDREKGTLAIVLAPTRELGSQILEVLTRVVRPFIWLVPGSLSGGERRKSEKARLRKGVTVLVCTPGRLLDHLKTTKCFRRDSLRWLILDEADRLLDMGFEKQVKEIVELLDQSARAVRSGPAGGSRVQGGAVVPSTKVIRRQTVMVSATLDKGVSRLSAALLSKHIRVDADTNVVESVDEAGKVKHISGERGTSSSKTKTGRNEVHGGGDGLPSEGTDGSANTEEFSTPRQLVQYYMTVTQKLRLPALCAFLRARAAEKVVVFMSTCDAVDFHHDLFRRAGWPGDSPSPSPDGGEGSPNEAGRSSGGSAEDNGKKKTAATAGKKPLPDGEFFGPGCLVRRLHGNVPQNERQATYRAFGAAKSGILICTDVAARGLDLPTVDWIVQYDPPAETADYVHRVGRTARKGERGHSLLFLLPREVAYLGVLEARGLRPKPLSLEGVLCAADAGKRDARRADEQLAYELQQGLQLLVAGDKPLLDRARSAFQSHVRAYAARAPDSRAVFQVRSLHLGHVARSFALKDPPTAVKVGKRVVRRPGDGGGRGKGGDGGGGGGGGGGASRGEKRRRDGAGGSGGSVHRLGLSKQTELASRAEFL</sequence>
<feature type="compositionally biased region" description="Low complexity" evidence="7">
    <location>
        <begin position="68"/>
        <end position="101"/>
    </location>
</feature>
<dbReference type="EMBL" id="FN649736">
    <property type="protein sequence ID" value="CBN79743.1"/>
    <property type="molecule type" value="Genomic_DNA"/>
</dbReference>
<comment type="similarity">
    <text evidence="6">Belongs to the DEAD box helicase family.</text>
</comment>
<dbReference type="PROSITE" id="PS51194">
    <property type="entry name" value="HELICASE_CTER"/>
    <property type="match status" value="1"/>
</dbReference>
<dbReference type="InterPro" id="IPR027417">
    <property type="entry name" value="P-loop_NTPase"/>
</dbReference>
<feature type="domain" description="Helicase ATP-binding" evidence="8">
    <location>
        <begin position="597"/>
        <end position="802"/>
    </location>
</feature>
<dbReference type="InterPro" id="IPR011545">
    <property type="entry name" value="DEAD/DEAH_box_helicase_dom"/>
</dbReference>
<dbReference type="eggNOG" id="KOG0348">
    <property type="taxonomic scope" value="Eukaryota"/>
</dbReference>
<dbReference type="GO" id="GO:0005524">
    <property type="term" value="F:ATP binding"/>
    <property type="evidence" value="ECO:0007669"/>
    <property type="project" value="UniProtKB-UniRule"/>
</dbReference>
<dbReference type="EC" id="3.6.4.13" evidence="6"/>
<dbReference type="Gene3D" id="3.40.50.300">
    <property type="entry name" value="P-loop containing nucleotide triphosphate hydrolases"/>
    <property type="match status" value="2"/>
</dbReference>
<dbReference type="GO" id="GO:0016887">
    <property type="term" value="F:ATP hydrolysis activity"/>
    <property type="evidence" value="ECO:0007669"/>
    <property type="project" value="RHEA"/>
</dbReference>
<evidence type="ECO:0000256" key="1">
    <source>
        <dbReference type="ARBA" id="ARBA00022741"/>
    </source>
</evidence>
<accession>D8LES3</accession>
<evidence type="ECO:0000259" key="8">
    <source>
        <dbReference type="PROSITE" id="PS51192"/>
    </source>
</evidence>
<dbReference type="Pfam" id="PF13959">
    <property type="entry name" value="CTE_SPB4"/>
    <property type="match status" value="1"/>
</dbReference>
<organism evidence="10 11">
    <name type="scientific">Ectocarpus siliculosus</name>
    <name type="common">Brown alga</name>
    <name type="synonym">Conferva siliculosa</name>
    <dbReference type="NCBI Taxonomy" id="2880"/>
    <lineage>
        <taxon>Eukaryota</taxon>
        <taxon>Sar</taxon>
        <taxon>Stramenopiles</taxon>
        <taxon>Ochrophyta</taxon>
        <taxon>PX clade</taxon>
        <taxon>Phaeophyceae</taxon>
        <taxon>Ectocarpales</taxon>
        <taxon>Ectocarpaceae</taxon>
        <taxon>Ectocarpus</taxon>
    </lineage>
</organism>
<dbReference type="InterPro" id="IPR025313">
    <property type="entry name" value="SPB4-like_CTE"/>
</dbReference>
<keyword evidence="1 6" id="KW-0547">Nucleotide-binding</keyword>
<evidence type="ECO:0000256" key="2">
    <source>
        <dbReference type="ARBA" id="ARBA00022801"/>
    </source>
</evidence>
<dbReference type="STRING" id="2880.D8LES3"/>
<evidence type="ECO:0000256" key="3">
    <source>
        <dbReference type="ARBA" id="ARBA00022806"/>
    </source>
</evidence>
<comment type="domain">
    <text evidence="6">The Q motif is unique to and characteristic of the DEAD box family of RNA helicases and controls ATP binding and hydrolysis.</text>
</comment>
<evidence type="ECO:0000256" key="4">
    <source>
        <dbReference type="ARBA" id="ARBA00022840"/>
    </source>
</evidence>
<keyword evidence="4 6" id="KW-0067">ATP-binding</keyword>
<keyword evidence="2 6" id="KW-0378">Hydrolase</keyword>
<dbReference type="SMART" id="SM00487">
    <property type="entry name" value="DEXDc"/>
    <property type="match status" value="1"/>
</dbReference>
<evidence type="ECO:0000256" key="6">
    <source>
        <dbReference type="RuleBase" id="RU365068"/>
    </source>
</evidence>
<feature type="compositionally biased region" description="Low complexity" evidence="7">
    <location>
        <begin position="228"/>
        <end position="237"/>
    </location>
</feature>
<dbReference type="PROSITE" id="PS51192">
    <property type="entry name" value="HELICASE_ATP_BIND_1"/>
    <property type="match status" value="1"/>
</dbReference>
<dbReference type="SMART" id="SM00490">
    <property type="entry name" value="HELICc"/>
    <property type="match status" value="1"/>
</dbReference>
<dbReference type="InterPro" id="IPR000629">
    <property type="entry name" value="RNA-helicase_DEAD-box_CS"/>
</dbReference>
<dbReference type="PROSITE" id="PS00039">
    <property type="entry name" value="DEAD_ATP_HELICASE"/>
    <property type="match status" value="1"/>
</dbReference>
<dbReference type="InterPro" id="IPR014001">
    <property type="entry name" value="Helicase_ATP-bd"/>
</dbReference>
<dbReference type="Pfam" id="PF00270">
    <property type="entry name" value="DEAD"/>
    <property type="match status" value="1"/>
</dbReference>
<dbReference type="PANTHER" id="PTHR24031">
    <property type="entry name" value="RNA HELICASE"/>
    <property type="match status" value="1"/>
</dbReference>
<feature type="region of interest" description="Disordered" evidence="7">
    <location>
        <begin position="1164"/>
        <end position="1217"/>
    </location>
</feature>
<keyword evidence="11" id="KW-1185">Reference proteome</keyword>
<comment type="function">
    <text evidence="6">RNA helicase.</text>
</comment>
<dbReference type="EMBL" id="FN648000">
    <property type="protein sequence ID" value="CBN79743.1"/>
    <property type="molecule type" value="Genomic_DNA"/>
</dbReference>